<dbReference type="SMART" id="SM00355">
    <property type="entry name" value="ZnF_C2H2"/>
    <property type="match status" value="3"/>
</dbReference>
<dbReference type="GO" id="GO:0043565">
    <property type="term" value="F:sequence-specific DNA binding"/>
    <property type="evidence" value="ECO:0007669"/>
    <property type="project" value="TreeGrafter"/>
</dbReference>
<keyword evidence="4" id="KW-0862">Zinc</keyword>
<dbReference type="PANTHER" id="PTHR24408">
    <property type="entry name" value="ZINC FINGER PROTEIN"/>
    <property type="match status" value="1"/>
</dbReference>
<dbReference type="PROSITE" id="PS00028">
    <property type="entry name" value="ZINC_FINGER_C2H2_1"/>
    <property type="match status" value="2"/>
</dbReference>
<dbReference type="AlphaFoldDB" id="A0A1V6TD50"/>
<evidence type="ECO:0000256" key="5">
    <source>
        <dbReference type="PROSITE-ProRule" id="PRU00042"/>
    </source>
</evidence>
<dbReference type="Gene3D" id="3.30.160.60">
    <property type="entry name" value="Classic Zinc Finger"/>
    <property type="match status" value="1"/>
</dbReference>
<keyword evidence="3 5" id="KW-0863">Zinc-finger</keyword>
<evidence type="ECO:0000256" key="1">
    <source>
        <dbReference type="ARBA" id="ARBA00022723"/>
    </source>
</evidence>
<evidence type="ECO:0000256" key="2">
    <source>
        <dbReference type="ARBA" id="ARBA00022737"/>
    </source>
</evidence>
<evidence type="ECO:0000259" key="7">
    <source>
        <dbReference type="PROSITE" id="PS50157"/>
    </source>
</evidence>
<dbReference type="GO" id="GO:0008270">
    <property type="term" value="F:zinc ion binding"/>
    <property type="evidence" value="ECO:0007669"/>
    <property type="project" value="UniProtKB-KW"/>
</dbReference>
<feature type="domain" description="C2H2-type" evidence="7">
    <location>
        <begin position="287"/>
        <end position="315"/>
    </location>
</feature>
<dbReference type="InterPro" id="IPR013087">
    <property type="entry name" value="Znf_C2H2_type"/>
</dbReference>
<feature type="compositionally biased region" description="Low complexity" evidence="6">
    <location>
        <begin position="224"/>
        <end position="248"/>
    </location>
</feature>
<feature type="region of interest" description="Disordered" evidence="6">
    <location>
        <begin position="200"/>
        <end position="281"/>
    </location>
</feature>
<evidence type="ECO:0000256" key="3">
    <source>
        <dbReference type="ARBA" id="ARBA00022771"/>
    </source>
</evidence>
<dbReference type="PROSITE" id="PS50157">
    <property type="entry name" value="ZINC_FINGER_C2H2_2"/>
    <property type="match status" value="1"/>
</dbReference>
<dbReference type="STRING" id="303698.A0A1V6TD50"/>
<dbReference type="OrthoDB" id="5399138at2759"/>
<gene>
    <name evidence="8" type="ORF">PENSTE_c007G04957</name>
</gene>
<organism evidence="8 9">
    <name type="scientific">Penicillium steckii</name>
    <dbReference type="NCBI Taxonomy" id="303698"/>
    <lineage>
        <taxon>Eukaryota</taxon>
        <taxon>Fungi</taxon>
        <taxon>Dikarya</taxon>
        <taxon>Ascomycota</taxon>
        <taxon>Pezizomycotina</taxon>
        <taxon>Eurotiomycetes</taxon>
        <taxon>Eurotiomycetidae</taxon>
        <taxon>Eurotiales</taxon>
        <taxon>Aspergillaceae</taxon>
        <taxon>Penicillium</taxon>
    </lineage>
</organism>
<name>A0A1V6TD50_9EURO</name>
<dbReference type="EMBL" id="MLKD01000007">
    <property type="protein sequence ID" value="OQE24308.1"/>
    <property type="molecule type" value="Genomic_DNA"/>
</dbReference>
<evidence type="ECO:0000256" key="6">
    <source>
        <dbReference type="SAM" id="MobiDB-lite"/>
    </source>
</evidence>
<dbReference type="Proteomes" id="UP000191285">
    <property type="component" value="Unassembled WGS sequence"/>
</dbReference>
<reference evidence="9" key="1">
    <citation type="journal article" date="2017" name="Nat. Microbiol.">
        <title>Global analysis of biosynthetic gene clusters reveals vast potential of secondary metabolite production in Penicillium species.</title>
        <authorList>
            <person name="Nielsen J.C."/>
            <person name="Grijseels S."/>
            <person name="Prigent S."/>
            <person name="Ji B."/>
            <person name="Dainat J."/>
            <person name="Nielsen K.F."/>
            <person name="Frisvad J.C."/>
            <person name="Workman M."/>
            <person name="Nielsen J."/>
        </authorList>
    </citation>
    <scope>NUCLEOTIDE SEQUENCE [LARGE SCALE GENOMIC DNA]</scope>
    <source>
        <strain evidence="9">IBT 24891</strain>
    </source>
</reference>
<dbReference type="GO" id="GO:0005634">
    <property type="term" value="C:nucleus"/>
    <property type="evidence" value="ECO:0007669"/>
    <property type="project" value="TreeGrafter"/>
</dbReference>
<evidence type="ECO:0000313" key="8">
    <source>
        <dbReference type="EMBL" id="OQE24308.1"/>
    </source>
</evidence>
<dbReference type="PANTHER" id="PTHR24408:SF58">
    <property type="entry name" value="TRANSCRIPTION FACTOR (TFIIIA), PUTATIVE (AFU_ORTHOLOGUE AFUA_1G05150)-RELATED"/>
    <property type="match status" value="1"/>
</dbReference>
<keyword evidence="2" id="KW-0677">Repeat</keyword>
<protein>
    <recommendedName>
        <fullName evidence="7">C2H2-type domain-containing protein</fullName>
    </recommendedName>
</protein>
<feature type="compositionally biased region" description="Polar residues" evidence="6">
    <location>
        <begin position="200"/>
        <end position="209"/>
    </location>
</feature>
<dbReference type="GO" id="GO:0000981">
    <property type="term" value="F:DNA-binding transcription factor activity, RNA polymerase II-specific"/>
    <property type="evidence" value="ECO:0007669"/>
    <property type="project" value="TreeGrafter"/>
</dbReference>
<evidence type="ECO:0000256" key="4">
    <source>
        <dbReference type="ARBA" id="ARBA00022833"/>
    </source>
</evidence>
<comment type="caution">
    <text evidence="8">The sequence shown here is derived from an EMBL/GenBank/DDBJ whole genome shotgun (WGS) entry which is preliminary data.</text>
</comment>
<sequence>MEETVSFREEDLIDPFEWHPLRGIESPYLQAEACLSEDGSFMLPCINQDFSSEHMFRQPGCPPGDNSAAKDNELLSLFQPVSENESILSGIFPSLELLGDGPEQAFSFPTTNSLDSFDTDGQSGAEQGLPIPNSGPSFLYSENITWNDQTSVGAGFNHVEEVLSLSPMDRWKNSPPETEPAHLTDIMNSVAQSISTNNENLQEELTSPSIPERRTQRPRLPTPSIAASESSASSSSVSSVHSLGSNNSGPFGRFYAKEPRRRRNRRQRKKSPTSQIRCKKQTQQRPFQCTFCTDTFKSKHDWTRHEKTLHLSLESWVCAPFGPTYADEISNVLRCVFCDIETPSDEHIQAHRYLECQEKPSSLRTFYRKDHLLQHLRLVHGSQNYVTCIPKWKSEVTHINSRCGFCSATFTVWSDRNDHLAAHYRQGTLIKEWKGCRGLDPAVVLAVDNAMPPYLIGTESTGIYPFSASRRKGSFGSGDIEPNQIQHQQTENTQPTPFEQLTEHLIRLVSERQESGLPITDDFIQREARIFVYGDDDPWNQTAADSPDWLDFFKDGMGLGPACVMNVDSAHHPNPVFHLPWDINTQRGNDKQGIIDERPRDPLVSATSWTPWSWQSPECLAEFRRFNCDSGSPSRTQGYGTLAMGNSIHTSESQGI</sequence>
<proteinExistence type="predicted"/>
<accession>A0A1V6TD50</accession>
<feature type="compositionally biased region" description="Basic residues" evidence="6">
    <location>
        <begin position="259"/>
        <end position="281"/>
    </location>
</feature>
<evidence type="ECO:0000313" key="9">
    <source>
        <dbReference type="Proteomes" id="UP000191285"/>
    </source>
</evidence>
<keyword evidence="1" id="KW-0479">Metal-binding</keyword>
<keyword evidence="9" id="KW-1185">Reference proteome</keyword>